<feature type="compositionally biased region" description="Polar residues" evidence="1">
    <location>
        <begin position="152"/>
        <end position="162"/>
    </location>
</feature>
<feature type="compositionally biased region" description="Pro residues" evidence="1">
    <location>
        <begin position="65"/>
        <end position="83"/>
    </location>
</feature>
<feature type="compositionally biased region" description="Pro residues" evidence="1">
    <location>
        <begin position="198"/>
        <end position="217"/>
    </location>
</feature>
<proteinExistence type="predicted"/>
<evidence type="ECO:0000313" key="2">
    <source>
        <dbReference type="EMBL" id="URD72923.1"/>
    </source>
</evidence>
<evidence type="ECO:0000313" key="3">
    <source>
        <dbReference type="Proteomes" id="UP001055439"/>
    </source>
</evidence>
<feature type="compositionally biased region" description="Polar residues" evidence="1">
    <location>
        <begin position="47"/>
        <end position="63"/>
    </location>
</feature>
<feature type="compositionally biased region" description="Low complexity" evidence="1">
    <location>
        <begin position="340"/>
        <end position="357"/>
    </location>
</feature>
<feature type="compositionally biased region" description="Gly residues" evidence="1">
    <location>
        <begin position="358"/>
        <end position="375"/>
    </location>
</feature>
<dbReference type="AlphaFoldDB" id="A0A9E7E9J4"/>
<name>A0A9E7E9J4_9LILI</name>
<evidence type="ECO:0000256" key="1">
    <source>
        <dbReference type="SAM" id="MobiDB-lite"/>
    </source>
</evidence>
<feature type="compositionally biased region" description="Low complexity" evidence="1">
    <location>
        <begin position="113"/>
        <end position="125"/>
    </location>
</feature>
<dbReference type="OrthoDB" id="10568484at2759"/>
<dbReference type="EMBL" id="CP097502">
    <property type="protein sequence ID" value="URD72923.1"/>
    <property type="molecule type" value="Genomic_DNA"/>
</dbReference>
<keyword evidence="3" id="KW-1185">Reference proteome</keyword>
<gene>
    <name evidence="2" type="ORF">MUK42_25336</name>
</gene>
<protein>
    <submittedName>
        <fullName evidence="2">Uncharacterized protein</fullName>
    </submittedName>
</protein>
<reference evidence="2" key="1">
    <citation type="submission" date="2022-05" db="EMBL/GenBank/DDBJ databases">
        <title>The Musa troglodytarum L. genome provides insights into the mechanism of non-climacteric behaviour and enrichment of carotenoids.</title>
        <authorList>
            <person name="Wang J."/>
        </authorList>
    </citation>
    <scope>NUCLEOTIDE SEQUENCE</scope>
    <source>
        <tissue evidence="2">Leaf</tissue>
    </source>
</reference>
<organism evidence="2 3">
    <name type="scientific">Musa troglodytarum</name>
    <name type="common">fe'i banana</name>
    <dbReference type="NCBI Taxonomy" id="320322"/>
    <lineage>
        <taxon>Eukaryota</taxon>
        <taxon>Viridiplantae</taxon>
        <taxon>Streptophyta</taxon>
        <taxon>Embryophyta</taxon>
        <taxon>Tracheophyta</taxon>
        <taxon>Spermatophyta</taxon>
        <taxon>Magnoliopsida</taxon>
        <taxon>Liliopsida</taxon>
        <taxon>Zingiberales</taxon>
        <taxon>Musaceae</taxon>
        <taxon>Musa</taxon>
    </lineage>
</organism>
<feature type="compositionally biased region" description="Basic residues" evidence="1">
    <location>
        <begin position="1"/>
        <end position="16"/>
    </location>
</feature>
<feature type="region of interest" description="Disordered" evidence="1">
    <location>
        <begin position="1"/>
        <end position="217"/>
    </location>
</feature>
<sequence>MAPKKKGRGHSSKSKKVAGSSSTAVPSPPPDDPAVITDSAGEAATPRRSSTAPTGHSPPTQETPLSPPASQEPPSPAIPPPSPSSRLRTLPAEAEPTTAGEVSTSHPSLRPDPSNSITPTTSPSSSEEECSFAIPPPLPSSRLLAPVDDASLRSSGETSTSVPYLPRFAPSTRQRPTRGTSSSRRTSRRPSSPAANLPRPPPPLPSHPPFPSHRPLPSLPPLPLPPCTALPRVTDQERDIFTLICCTAEDVFAARYHLKTTNVQEADSSSSPQTGPAHVPNSTPSMTEAMNMIGELADERDETEVVNASVAAYVDLDTILHSFNATPMLITRMIEQARAGGSLRNPGGRGGSSSVSGAGPGGASSGAGPGGASIA</sequence>
<dbReference type="Proteomes" id="UP001055439">
    <property type="component" value="Chromosome 1"/>
</dbReference>
<accession>A0A9E7E9J4</accession>
<feature type="region of interest" description="Disordered" evidence="1">
    <location>
        <begin position="262"/>
        <end position="286"/>
    </location>
</feature>
<feature type="compositionally biased region" description="Low complexity" evidence="1">
    <location>
        <begin position="170"/>
        <end position="197"/>
    </location>
</feature>
<feature type="region of interest" description="Disordered" evidence="1">
    <location>
        <begin position="340"/>
        <end position="375"/>
    </location>
</feature>